<gene>
    <name evidence="2" type="ORF">CC85DRAFT_328574</name>
</gene>
<feature type="compositionally biased region" description="Polar residues" evidence="1">
    <location>
        <begin position="36"/>
        <end position="47"/>
    </location>
</feature>
<dbReference type="AlphaFoldDB" id="A0A0J0XLR9"/>
<sequence>MTLPSHTSSNSTKSVCIAIPRHPYSALSHCRRIMSERTQAQANSLPRPTSPRQQGHSSPRPSPPPAPPHRQTSPYRQASPQSPPTHSRTPSDARGHSRTPSHTPHTPSHSHTPPPSYNLPRQRSSSRSQPAPLDPSQDVLTAGDGLASSLGVSPTSYATAQVRRSYELSDLSGATAESAQGPADGLTGFDPAAGYQEGSGGAYTASGGMQVVPMNAPALMYSGGPK</sequence>
<evidence type="ECO:0000313" key="3">
    <source>
        <dbReference type="Proteomes" id="UP000053611"/>
    </source>
</evidence>
<dbReference type="Proteomes" id="UP000053611">
    <property type="component" value="Unassembled WGS sequence"/>
</dbReference>
<feature type="compositionally biased region" description="Low complexity" evidence="1">
    <location>
        <begin position="50"/>
        <end position="59"/>
    </location>
</feature>
<name>A0A0J0XLR9_9TREE</name>
<feature type="region of interest" description="Disordered" evidence="1">
    <location>
        <begin position="173"/>
        <end position="199"/>
    </location>
</feature>
<organism evidence="2 3">
    <name type="scientific">Cutaneotrichosporon oleaginosum</name>
    <dbReference type="NCBI Taxonomy" id="879819"/>
    <lineage>
        <taxon>Eukaryota</taxon>
        <taxon>Fungi</taxon>
        <taxon>Dikarya</taxon>
        <taxon>Basidiomycota</taxon>
        <taxon>Agaricomycotina</taxon>
        <taxon>Tremellomycetes</taxon>
        <taxon>Trichosporonales</taxon>
        <taxon>Trichosporonaceae</taxon>
        <taxon>Cutaneotrichosporon</taxon>
    </lineage>
</organism>
<accession>A0A0J0XLR9</accession>
<feature type="compositionally biased region" description="Low complexity" evidence="1">
    <location>
        <begin position="100"/>
        <end position="111"/>
    </location>
</feature>
<dbReference type="GeneID" id="28987313"/>
<keyword evidence="3" id="KW-1185">Reference proteome</keyword>
<protein>
    <submittedName>
        <fullName evidence="2">Uncharacterized protein</fullName>
    </submittedName>
</protein>
<dbReference type="EMBL" id="KQ087210">
    <property type="protein sequence ID" value="KLT42013.1"/>
    <property type="molecule type" value="Genomic_DNA"/>
</dbReference>
<evidence type="ECO:0000256" key="1">
    <source>
        <dbReference type="SAM" id="MobiDB-lite"/>
    </source>
</evidence>
<reference evidence="2 3" key="1">
    <citation type="submission" date="2015-03" db="EMBL/GenBank/DDBJ databases">
        <title>Genomics and transcriptomics of the oil-accumulating basidiomycete yeast T. oleaginosus allow insights into substrate utilization and the diverse evolutionary trajectories of mating systems in fungi.</title>
        <authorList>
            <consortium name="DOE Joint Genome Institute"/>
            <person name="Kourist R."/>
            <person name="Kracht O."/>
            <person name="Bracharz F."/>
            <person name="Lipzen A."/>
            <person name="Nolan M."/>
            <person name="Ohm R."/>
            <person name="Grigoriev I."/>
            <person name="Sun S."/>
            <person name="Heitman J."/>
            <person name="Bruck T."/>
            <person name="Nowrousian M."/>
        </authorList>
    </citation>
    <scope>NUCLEOTIDE SEQUENCE [LARGE SCALE GENOMIC DNA]</scope>
    <source>
        <strain evidence="2 3">IBC0246</strain>
    </source>
</reference>
<feature type="compositionally biased region" description="Polar residues" evidence="1">
    <location>
        <begin position="75"/>
        <end position="88"/>
    </location>
</feature>
<evidence type="ECO:0000313" key="2">
    <source>
        <dbReference type="EMBL" id="KLT42013.1"/>
    </source>
</evidence>
<feature type="region of interest" description="Disordered" evidence="1">
    <location>
        <begin position="36"/>
        <end position="152"/>
    </location>
</feature>
<proteinExistence type="predicted"/>
<dbReference type="RefSeq" id="XP_018278504.1">
    <property type="nucleotide sequence ID" value="XM_018426710.1"/>
</dbReference>